<accession>A0A672U9X5</accession>
<sequence>CRAHLSHLAQSRLAQGHELSPPRTPGLKRPSGLSLLGSWDYRRAPPLLRSFGHREECWRSSFMFHHISGSQLAGIC</sequence>
<evidence type="ECO:0000313" key="2">
    <source>
        <dbReference type="Proteomes" id="UP000472266"/>
    </source>
</evidence>
<evidence type="ECO:0000313" key="1">
    <source>
        <dbReference type="Ensembl" id="ENSSHBP00005011460.1"/>
    </source>
</evidence>
<name>A0A672U9X5_STRHB</name>
<keyword evidence="2" id="KW-1185">Reference proteome</keyword>
<reference evidence="1 2" key="1">
    <citation type="submission" date="2019-11" db="EMBL/GenBank/DDBJ databases">
        <title>Strigops habroptila (kakapo) genome, bStrHab1, primary haplotype, v2.</title>
        <authorList>
            <person name="Jarvis E.D."/>
            <person name="Howard J."/>
            <person name="Rhie A."/>
            <person name="Phillippy A."/>
            <person name="Korlach J."/>
            <person name="Digby A."/>
            <person name="Iorns D."/>
            <person name="Eason D."/>
            <person name="Robertson B."/>
            <person name="Raemaekers T."/>
            <person name="Howe K."/>
            <person name="Lewin H."/>
            <person name="Damas J."/>
            <person name="Hastie A."/>
            <person name="Tracey A."/>
            <person name="Chow W."/>
            <person name="Fedrigo O."/>
        </authorList>
    </citation>
    <scope>NUCLEOTIDE SEQUENCE [LARGE SCALE GENOMIC DNA]</scope>
</reference>
<proteinExistence type="predicted"/>
<organism evidence="1 2">
    <name type="scientific">Strigops habroptila</name>
    <name type="common">Kakapo</name>
    <dbReference type="NCBI Taxonomy" id="2489341"/>
    <lineage>
        <taxon>Eukaryota</taxon>
        <taxon>Metazoa</taxon>
        <taxon>Chordata</taxon>
        <taxon>Craniata</taxon>
        <taxon>Vertebrata</taxon>
        <taxon>Euteleostomi</taxon>
        <taxon>Archelosauria</taxon>
        <taxon>Archosauria</taxon>
        <taxon>Dinosauria</taxon>
        <taxon>Saurischia</taxon>
        <taxon>Theropoda</taxon>
        <taxon>Coelurosauria</taxon>
        <taxon>Aves</taxon>
        <taxon>Neognathae</taxon>
        <taxon>Neoaves</taxon>
        <taxon>Telluraves</taxon>
        <taxon>Australaves</taxon>
        <taxon>Psittaciformes</taxon>
        <taxon>Psittacidae</taxon>
        <taxon>Strigops</taxon>
    </lineage>
</organism>
<dbReference type="Proteomes" id="UP000472266">
    <property type="component" value="Chromosome 1"/>
</dbReference>
<reference evidence="1" key="2">
    <citation type="submission" date="2025-08" db="UniProtKB">
        <authorList>
            <consortium name="Ensembl"/>
        </authorList>
    </citation>
    <scope>IDENTIFICATION</scope>
</reference>
<protein>
    <submittedName>
        <fullName evidence="1">Uncharacterized protein</fullName>
    </submittedName>
</protein>
<dbReference type="Ensembl" id="ENSSHBT00005013798.1">
    <property type="protein sequence ID" value="ENSSHBP00005011460.1"/>
    <property type="gene ID" value="ENSSHBG00005009976.1"/>
</dbReference>
<dbReference type="InParanoid" id="A0A672U9X5"/>
<dbReference type="AlphaFoldDB" id="A0A672U9X5"/>
<reference evidence="1" key="3">
    <citation type="submission" date="2025-09" db="UniProtKB">
        <authorList>
            <consortium name="Ensembl"/>
        </authorList>
    </citation>
    <scope>IDENTIFICATION</scope>
</reference>